<dbReference type="GO" id="GO:0003684">
    <property type="term" value="F:damaged DNA binding"/>
    <property type="evidence" value="ECO:0007669"/>
    <property type="project" value="InterPro"/>
</dbReference>
<keyword evidence="4" id="KW-0227">DNA damage</keyword>
<dbReference type="OrthoDB" id="9788640at2"/>
<dbReference type="CDD" id="cd03468">
    <property type="entry name" value="PolY_like"/>
    <property type="match status" value="1"/>
</dbReference>
<feature type="domain" description="UmuC" evidence="7">
    <location>
        <begin position="30"/>
        <end position="153"/>
    </location>
</feature>
<gene>
    <name evidence="9" type="ORF">CN97_08470</name>
</gene>
<comment type="catalytic activity">
    <reaction evidence="6">
        <text>DNA(n) + a 2'-deoxyribonucleoside 5'-triphosphate = DNA(n+1) + diphosphate</text>
        <dbReference type="Rhea" id="RHEA:22508"/>
        <dbReference type="Rhea" id="RHEA-COMP:17339"/>
        <dbReference type="Rhea" id="RHEA-COMP:17340"/>
        <dbReference type="ChEBI" id="CHEBI:33019"/>
        <dbReference type="ChEBI" id="CHEBI:61560"/>
        <dbReference type="ChEBI" id="CHEBI:173112"/>
        <dbReference type="EC" id="2.7.7.7"/>
    </reaction>
</comment>
<dbReference type="Proteomes" id="UP000028826">
    <property type="component" value="Unassembled WGS sequence"/>
</dbReference>
<proteinExistence type="inferred from homology"/>
<evidence type="ECO:0000256" key="5">
    <source>
        <dbReference type="ARBA" id="ARBA00025589"/>
    </source>
</evidence>
<sequence length="493" mass="55032">MFDGMQRRIVSIWFPRLATDRVLRYCPVEAPFVVSLRLNNTDFIHCLNPMAERAGLSHGMTLADARAFCPPLMSASADRVGERRSLRALRRWALRYCPWVGLEEPDGLVLDITGSAHLAGGEKAMLSDIRERLRGIGFELRLGLADTRGAAWALAHYGEGLAAPGDTLAALADLPVAALRISEEHSVSLQRLGLGRIGALAAAPRAPLARRFGPELLDLLDRALGQQPESVNPLTDMPHFGVRLTLPEPIGRTEDVMAGLFRLLDRLCDKLRGQEAGVRALRLTLRRVDGNAVHVDLRLAAAMRDAARIQPLFSRKVESVDAGFGIDQLRLEATLVEPLPLQQMGERTAATDRLNALMTRIGARIGLENILCFRPVDSHIPERSFALVPFTEAPPMREPWPEPPRPRPLILFPPEPILATGTTPPETFRWRGLRLTTGRATGPERIAPEWWVEDENWRSGVRDYWRVETREGRRLWLFHTPQAPGWFVQGIFP</sequence>
<evidence type="ECO:0000313" key="10">
    <source>
        <dbReference type="Proteomes" id="UP000028826"/>
    </source>
</evidence>
<dbReference type="InterPro" id="IPR050356">
    <property type="entry name" value="SulA_CellDiv_inhibitor"/>
</dbReference>
<dbReference type="InterPro" id="IPR043502">
    <property type="entry name" value="DNA/RNA_pol_sf"/>
</dbReference>
<dbReference type="Pfam" id="PF11799">
    <property type="entry name" value="IMS_C"/>
    <property type="match status" value="1"/>
</dbReference>
<dbReference type="STRING" id="195105.CN97_08470"/>
<dbReference type="PANTHER" id="PTHR35369">
    <property type="entry name" value="BLR3025 PROTEIN-RELATED"/>
    <property type="match status" value="1"/>
</dbReference>
<dbReference type="GO" id="GO:0016740">
    <property type="term" value="F:transferase activity"/>
    <property type="evidence" value="ECO:0007669"/>
    <property type="project" value="UniProtKB-KW"/>
</dbReference>
<protein>
    <recommendedName>
        <fullName evidence="3">DNA-directed DNA polymerase</fullName>
        <ecNumber evidence="3">2.7.7.7</ecNumber>
    </recommendedName>
</protein>
<dbReference type="InterPro" id="IPR017961">
    <property type="entry name" value="DNA_pol_Y-fam_little_finger"/>
</dbReference>
<dbReference type="InterPro" id="IPR001126">
    <property type="entry name" value="UmuC"/>
</dbReference>
<dbReference type="RefSeq" id="WP_035708240.1">
    <property type="nucleotide sequence ID" value="NZ_CP035510.1"/>
</dbReference>
<reference evidence="9 10" key="1">
    <citation type="submission" date="2014-03" db="EMBL/GenBank/DDBJ databases">
        <title>Genome of Haematobacter massiliensis CCUG 47968.</title>
        <authorList>
            <person name="Wang D."/>
            <person name="Wang G."/>
        </authorList>
    </citation>
    <scope>NUCLEOTIDE SEQUENCE [LARGE SCALE GENOMIC DNA]</scope>
    <source>
        <strain evidence="9 10">CCUG 47968</strain>
    </source>
</reference>
<comment type="caution">
    <text evidence="9">The sequence shown here is derived from an EMBL/GenBank/DDBJ whole genome shotgun (WGS) entry which is preliminary data.</text>
</comment>
<evidence type="ECO:0000256" key="4">
    <source>
        <dbReference type="ARBA" id="ARBA00022763"/>
    </source>
</evidence>
<keyword evidence="9" id="KW-0808">Transferase</keyword>
<evidence type="ECO:0000259" key="8">
    <source>
        <dbReference type="Pfam" id="PF11799"/>
    </source>
</evidence>
<dbReference type="eggNOG" id="COG0389">
    <property type="taxonomic scope" value="Bacteria"/>
</dbReference>
<keyword evidence="10" id="KW-1185">Reference proteome</keyword>
<accession>A0A086Y9W3</accession>
<dbReference type="InterPro" id="IPR043128">
    <property type="entry name" value="Rev_trsase/Diguanyl_cyclase"/>
</dbReference>
<evidence type="ECO:0000256" key="2">
    <source>
        <dbReference type="ARBA" id="ARBA00011245"/>
    </source>
</evidence>
<comment type="function">
    <text evidence="5">Poorly processive, error-prone DNA polymerase involved in untargeted mutagenesis. Copies undamaged DNA at stalled replication forks, which arise in vivo from mismatched or misaligned primer ends. These misaligned primers can be extended by PolIV. Exhibits no 3'-5' exonuclease (proofreading) activity. May be involved in translesional synthesis, in conjunction with the beta clamp from PolIII.</text>
</comment>
<dbReference type="SUPFAM" id="SSF56672">
    <property type="entry name" value="DNA/RNA polymerases"/>
    <property type="match status" value="1"/>
</dbReference>
<comment type="similarity">
    <text evidence="1">Belongs to the DNA polymerase type-Y family.</text>
</comment>
<dbReference type="EMBL" id="JGYG01000002">
    <property type="protein sequence ID" value="KFI31063.1"/>
    <property type="molecule type" value="Genomic_DNA"/>
</dbReference>
<evidence type="ECO:0000313" key="9">
    <source>
        <dbReference type="EMBL" id="KFI31063.1"/>
    </source>
</evidence>
<dbReference type="Gene3D" id="3.30.70.270">
    <property type="match status" value="1"/>
</dbReference>
<dbReference type="PANTHER" id="PTHR35369:SF2">
    <property type="entry name" value="BLR3025 PROTEIN"/>
    <property type="match status" value="1"/>
</dbReference>
<dbReference type="EC" id="2.7.7.7" evidence="3"/>
<dbReference type="Pfam" id="PF00817">
    <property type="entry name" value="IMS"/>
    <property type="match status" value="1"/>
</dbReference>
<comment type="subunit">
    <text evidence="2">Monomer.</text>
</comment>
<evidence type="ECO:0000256" key="3">
    <source>
        <dbReference type="ARBA" id="ARBA00012417"/>
    </source>
</evidence>
<dbReference type="AlphaFoldDB" id="A0A086Y9W3"/>
<evidence type="ECO:0000259" key="7">
    <source>
        <dbReference type="Pfam" id="PF00817"/>
    </source>
</evidence>
<organism evidence="9 10">
    <name type="scientific">Haematobacter massiliensis</name>
    <dbReference type="NCBI Taxonomy" id="195105"/>
    <lineage>
        <taxon>Bacteria</taxon>
        <taxon>Pseudomonadati</taxon>
        <taxon>Pseudomonadota</taxon>
        <taxon>Alphaproteobacteria</taxon>
        <taxon>Rhodobacterales</taxon>
        <taxon>Paracoccaceae</taxon>
        <taxon>Haematobacter</taxon>
    </lineage>
</organism>
<evidence type="ECO:0000256" key="6">
    <source>
        <dbReference type="ARBA" id="ARBA00049244"/>
    </source>
</evidence>
<evidence type="ECO:0000256" key="1">
    <source>
        <dbReference type="ARBA" id="ARBA00010945"/>
    </source>
</evidence>
<feature type="domain" description="DNA polymerase Y-family little finger" evidence="8">
    <location>
        <begin position="241"/>
        <end position="331"/>
    </location>
</feature>
<name>A0A086Y9W3_9RHOB</name>
<dbReference type="GO" id="GO:0006281">
    <property type="term" value="P:DNA repair"/>
    <property type="evidence" value="ECO:0007669"/>
    <property type="project" value="InterPro"/>
</dbReference>
<dbReference type="Gene3D" id="3.40.1170.60">
    <property type="match status" value="1"/>
</dbReference>